<dbReference type="GO" id="GO:0005886">
    <property type="term" value="C:plasma membrane"/>
    <property type="evidence" value="ECO:0007669"/>
    <property type="project" value="UniProtKB-SubCell"/>
</dbReference>
<evidence type="ECO:0000256" key="3">
    <source>
        <dbReference type="ARBA" id="ARBA00022475"/>
    </source>
</evidence>
<proteinExistence type="inferred from homology"/>
<dbReference type="PANTHER" id="PTHR43099">
    <property type="entry name" value="UPF0053 PROTEIN YRKA"/>
    <property type="match status" value="1"/>
</dbReference>
<keyword evidence="9" id="KW-0238">DNA-binding</keyword>
<dbReference type="RefSeq" id="WP_035706497.1">
    <property type="nucleotide sequence ID" value="NZ_CAMIFG010000009.1"/>
</dbReference>
<dbReference type="InterPro" id="IPR000644">
    <property type="entry name" value="CBS_dom"/>
</dbReference>
<dbReference type="PROSITE" id="PS51371">
    <property type="entry name" value="CBS"/>
    <property type="match status" value="2"/>
</dbReference>
<keyword evidence="8" id="KW-0472">Membrane</keyword>
<dbReference type="SMART" id="SM01091">
    <property type="entry name" value="CorC_HlyC"/>
    <property type="match status" value="1"/>
</dbReference>
<evidence type="ECO:0000256" key="4">
    <source>
        <dbReference type="ARBA" id="ARBA00022692"/>
    </source>
</evidence>
<dbReference type="Pfam" id="PF03471">
    <property type="entry name" value="CorC_HlyC"/>
    <property type="match status" value="1"/>
</dbReference>
<dbReference type="Pfam" id="PF00571">
    <property type="entry name" value="CBS"/>
    <property type="match status" value="1"/>
</dbReference>
<dbReference type="AlphaFoldDB" id="A0A086YCX0"/>
<dbReference type="SMART" id="SM00116">
    <property type="entry name" value="CBS"/>
    <property type="match status" value="2"/>
</dbReference>
<evidence type="ECO:0000256" key="2">
    <source>
        <dbReference type="ARBA" id="ARBA00006446"/>
    </source>
</evidence>
<dbReference type="eggNOG" id="COG1253">
    <property type="taxonomic scope" value="Bacteria"/>
</dbReference>
<dbReference type="PROSITE" id="PS51846">
    <property type="entry name" value="CNNM"/>
    <property type="match status" value="1"/>
</dbReference>
<evidence type="ECO:0000256" key="6">
    <source>
        <dbReference type="ARBA" id="ARBA00022989"/>
    </source>
</evidence>
<comment type="caution">
    <text evidence="9">The sequence shown here is derived from an EMBL/GenBank/DDBJ whole genome shotgun (WGS) entry which is preliminary data.</text>
</comment>
<dbReference type="EMBL" id="JGYG01000001">
    <property type="protein sequence ID" value="KFI32120.1"/>
    <property type="molecule type" value="Genomic_DNA"/>
</dbReference>
<evidence type="ECO:0000313" key="9">
    <source>
        <dbReference type="EMBL" id="KFI32120.1"/>
    </source>
</evidence>
<dbReference type="STRING" id="195105.CN97_06845"/>
<dbReference type="InterPro" id="IPR044751">
    <property type="entry name" value="Ion_transp-like_CBS"/>
</dbReference>
<keyword evidence="5" id="KW-0677">Repeat</keyword>
<comment type="subcellular location">
    <subcellularLocation>
        <location evidence="1">Cell membrane</location>
        <topology evidence="1">Multi-pass membrane protein</topology>
    </subcellularLocation>
</comment>
<evidence type="ECO:0000256" key="1">
    <source>
        <dbReference type="ARBA" id="ARBA00004651"/>
    </source>
</evidence>
<dbReference type="SUPFAM" id="SSF56176">
    <property type="entry name" value="FAD-binding/transporter-associated domain-like"/>
    <property type="match status" value="1"/>
</dbReference>
<dbReference type="Pfam" id="PF01595">
    <property type="entry name" value="CNNM"/>
    <property type="match status" value="1"/>
</dbReference>
<keyword evidence="7" id="KW-0129">CBS domain</keyword>
<dbReference type="Proteomes" id="UP000028826">
    <property type="component" value="Unassembled WGS sequence"/>
</dbReference>
<dbReference type="GO" id="GO:0003677">
    <property type="term" value="F:DNA binding"/>
    <property type="evidence" value="ECO:0007669"/>
    <property type="project" value="UniProtKB-KW"/>
</dbReference>
<dbReference type="InterPro" id="IPR005170">
    <property type="entry name" value="Transptr-assoc_dom"/>
</dbReference>
<dbReference type="Gene3D" id="3.30.465.10">
    <property type="match status" value="1"/>
</dbReference>
<gene>
    <name evidence="9" type="ORF">CN97_06845</name>
</gene>
<keyword evidence="3" id="KW-1003">Cell membrane</keyword>
<dbReference type="InterPro" id="IPR036318">
    <property type="entry name" value="FAD-bd_PCMH-like_sf"/>
</dbReference>
<dbReference type="Gene3D" id="3.10.580.10">
    <property type="entry name" value="CBS-domain"/>
    <property type="match status" value="1"/>
</dbReference>
<keyword evidence="6" id="KW-1133">Transmembrane helix</keyword>
<dbReference type="InterPro" id="IPR051676">
    <property type="entry name" value="UPF0053_domain"/>
</dbReference>
<organism evidence="9 10">
    <name type="scientific">Haematobacter massiliensis</name>
    <dbReference type="NCBI Taxonomy" id="195105"/>
    <lineage>
        <taxon>Bacteria</taxon>
        <taxon>Pseudomonadati</taxon>
        <taxon>Pseudomonadota</taxon>
        <taxon>Alphaproteobacteria</taxon>
        <taxon>Rhodobacterales</taxon>
        <taxon>Paracoccaceae</taxon>
        <taxon>Haematobacter</taxon>
    </lineage>
</organism>
<accession>A0A086YCX0</accession>
<dbReference type="InterPro" id="IPR002550">
    <property type="entry name" value="CNNM"/>
</dbReference>
<dbReference type="OrthoDB" id="9805314at2"/>
<dbReference type="PANTHER" id="PTHR43099:SF5">
    <property type="entry name" value="HLYC_CORC FAMILY TRANSPORTER"/>
    <property type="match status" value="1"/>
</dbReference>
<evidence type="ECO:0000256" key="7">
    <source>
        <dbReference type="ARBA" id="ARBA00023122"/>
    </source>
</evidence>
<protein>
    <submittedName>
        <fullName evidence="9">DNA-binding protein</fullName>
    </submittedName>
</protein>
<dbReference type="InterPro" id="IPR016169">
    <property type="entry name" value="FAD-bd_PCMH_sub2"/>
</dbReference>
<evidence type="ECO:0000256" key="5">
    <source>
        <dbReference type="ARBA" id="ARBA00022737"/>
    </source>
</evidence>
<reference evidence="9 10" key="1">
    <citation type="submission" date="2014-03" db="EMBL/GenBank/DDBJ databases">
        <title>Genome of Haematobacter massiliensis CCUG 47968.</title>
        <authorList>
            <person name="Wang D."/>
            <person name="Wang G."/>
        </authorList>
    </citation>
    <scope>NUCLEOTIDE SEQUENCE [LARGE SCALE GENOMIC DNA]</scope>
    <source>
        <strain evidence="9 10">CCUG 47968</strain>
    </source>
</reference>
<evidence type="ECO:0000256" key="8">
    <source>
        <dbReference type="ARBA" id="ARBA00023136"/>
    </source>
</evidence>
<sequence length="431" mass="46869">MFLELFIVFALILVNGVLAMAELAIVSSRPVRLRTLADKGSSGARIALNLSENPGRFLSAVQIGITLVGVLSGAFSGATLGARFSEWLRTHGLSPATADALGVLIVVVAITYLSLIIGELVPKQIALRNPENVASRVAPLMAVLAKVAAPLVWFLDLSGRTVLRLLGQTDSEESKVTEEEVRTVLSEAQSAGVIETGESAMLSGVMRLADRNARGLMTPRRDVEMVDLDATEEEVLATLHKSRFSKLPVRDRTTNDVPGVLFSRDVFEARTTDRPFSVANLMREVPVVSDRAKALDVVEVLRRSPPHIALIFDEYGEFEGIVTTGDVLEAIAGVFDEDETGEPALFLRDDGSYLIAGWMSVDEFSDQLGYPRKPDADYATVAGLVLDELQRMPALGDTFERHGWKFEVVDLDERRIDKVLVIPPAQAADEG</sequence>
<dbReference type="SUPFAM" id="SSF54631">
    <property type="entry name" value="CBS-domain pair"/>
    <property type="match status" value="1"/>
</dbReference>
<comment type="similarity">
    <text evidence="2">Belongs to the UPF0053 family. Hemolysin C subfamily.</text>
</comment>
<dbReference type="CDD" id="cd04590">
    <property type="entry name" value="CBS_pair_CorC_HlyC_assoc"/>
    <property type="match status" value="1"/>
</dbReference>
<keyword evidence="4" id="KW-0812">Transmembrane</keyword>
<keyword evidence="10" id="KW-1185">Reference proteome</keyword>
<dbReference type="GO" id="GO:0050660">
    <property type="term" value="F:flavin adenine dinucleotide binding"/>
    <property type="evidence" value="ECO:0007669"/>
    <property type="project" value="InterPro"/>
</dbReference>
<evidence type="ECO:0000313" key="10">
    <source>
        <dbReference type="Proteomes" id="UP000028826"/>
    </source>
</evidence>
<dbReference type="InterPro" id="IPR046342">
    <property type="entry name" value="CBS_dom_sf"/>
</dbReference>
<name>A0A086YCX0_9RHOB</name>